<feature type="compositionally biased region" description="Basic and acidic residues" evidence="15">
    <location>
        <begin position="508"/>
        <end position="521"/>
    </location>
</feature>
<sequence>MSDSESASPTNAARRTGEPAGNDARGPGGDNGSIPAAPAPPRTTPILSPAFPDDEFGPGDPRARSPLRSFLFISGLLFFLNSGTAPPEDFWTARARYQTALAAMRDRSGNFSVWVNNLDTSQTPALPGTSVGNTSDPDSTPTTFWLAERPSILEQLLHTLSLEEAYHPTPLGRPEGVYYSNLTALFRGPVGFWNVTPPESPVNQSSSSHLLNRDTLLHDLPPWHTLAQMFIAGVRRHPLLKELPLPHSNVTANLTDTTTSIDSMTFDSAPTSESAISSASADNVDQEQEVKRWSWHATRRITLSVDDYPIPRYPVLEDESFLSAPLVDIEPVDDKEGQADLHVRDNADLHIRDRRALGGVALLSGTLELRTTSDSSGSLVNGTEHANATENIVVTDEPGTVIEDEERTTTLTFLGLHLVRSGAVYGLAGTGAAPDLRLLPALVPPHAKGAVARLSGETPARGDPSSFDDWSPDYVGGEGIGEGSADGVDLPVLDHTLSGPSSSTDGPDAGHSDEGKEPRVRDLYDRRSGAPRCSFAVFGQVEDAGVPRADLIELEAAIVRPSGAKTIPAPPLRLKGAMISPACGVMGVFGHPGEADWNIEHTGQTDAKGEKDDTRLPYTGLLEGTLVAIVARRITFYAAFAFLAYLAHVVVLQRHVRRLREGGVAALSAHSAFSILPQLALDGISFVGHVTVALVSHGRAGIALLGAAVVCACLAVLEGRLTGLIWEVQRPEREAAAAMAAARRREAAARRAAARQLPTQVQVTTTSVTLSDNGTPLGAAATPARVSAIATPTPAAPAPATPAPESFLRFFWRHVRTDPAARIWLTTFLMLVLTARILISPQVTAVFAFCTHGCMWLPEIYRAFRRGRASALGGLSVVRVGGAVDFGASLGRPAEYIICVTILRAAHLLYFCANDGNVFEIEERSWARPLVVFIALQAGFVILQSWLGPTFFMPGRLVSRSDIYDYHPPLPTDVEAALGDCAICMEAIDVHGHGSMGETREDKTAIGSLRSARKEYSLAPCHHLFHTRCLERWLAIKNICPQCRRPLPPL</sequence>
<evidence type="ECO:0000256" key="6">
    <source>
        <dbReference type="ARBA" id="ARBA00022692"/>
    </source>
</evidence>
<evidence type="ECO:0000256" key="1">
    <source>
        <dbReference type="ARBA" id="ARBA00000900"/>
    </source>
</evidence>
<dbReference type="PROSITE" id="PS50089">
    <property type="entry name" value="ZF_RING_2"/>
    <property type="match status" value="1"/>
</dbReference>
<protein>
    <recommendedName>
        <fullName evidence="4">RING-type E3 ubiquitin transferase</fullName>
        <ecNumber evidence="4">2.3.2.27</ecNumber>
    </recommendedName>
</protein>
<dbReference type="EMBL" id="VDMD01000010">
    <property type="protein sequence ID" value="TRM63296.1"/>
    <property type="molecule type" value="Genomic_DNA"/>
</dbReference>
<comment type="subcellular location">
    <subcellularLocation>
        <location evidence="2">Endomembrane system</location>
        <topology evidence="2">Multi-pass membrane protein</topology>
    </subcellularLocation>
</comment>
<feature type="transmembrane region" description="Helical" evidence="16">
    <location>
        <begin position="700"/>
        <end position="717"/>
    </location>
</feature>
<accession>A0A550CF47</accession>
<dbReference type="PANTHER" id="PTHR22763">
    <property type="entry name" value="RING ZINC FINGER PROTEIN"/>
    <property type="match status" value="1"/>
</dbReference>
<keyword evidence="6 16" id="KW-0812">Transmembrane</keyword>
<keyword evidence="19" id="KW-1185">Reference proteome</keyword>
<evidence type="ECO:0000256" key="4">
    <source>
        <dbReference type="ARBA" id="ARBA00012483"/>
    </source>
</evidence>
<evidence type="ECO:0000259" key="17">
    <source>
        <dbReference type="PROSITE" id="PS50089"/>
    </source>
</evidence>
<dbReference type="InterPro" id="IPR013083">
    <property type="entry name" value="Znf_RING/FYVE/PHD"/>
</dbReference>
<evidence type="ECO:0000256" key="9">
    <source>
        <dbReference type="ARBA" id="ARBA00022771"/>
    </source>
</evidence>
<evidence type="ECO:0000256" key="2">
    <source>
        <dbReference type="ARBA" id="ARBA00004127"/>
    </source>
</evidence>
<dbReference type="GO" id="GO:0012505">
    <property type="term" value="C:endomembrane system"/>
    <property type="evidence" value="ECO:0007669"/>
    <property type="project" value="UniProtKB-SubCell"/>
</dbReference>
<comment type="pathway">
    <text evidence="3">Protein modification; protein ubiquitination.</text>
</comment>
<dbReference type="Gene3D" id="3.30.40.10">
    <property type="entry name" value="Zinc/RING finger domain, C3HC4 (zinc finger)"/>
    <property type="match status" value="1"/>
</dbReference>
<feature type="transmembrane region" description="Helical" evidence="16">
    <location>
        <begin position="925"/>
        <end position="947"/>
    </location>
</feature>
<evidence type="ECO:0000313" key="18">
    <source>
        <dbReference type="EMBL" id="TRM63296.1"/>
    </source>
</evidence>
<evidence type="ECO:0000256" key="10">
    <source>
        <dbReference type="ARBA" id="ARBA00022786"/>
    </source>
</evidence>
<comment type="catalytic activity">
    <reaction evidence="1">
        <text>S-ubiquitinyl-[E2 ubiquitin-conjugating enzyme]-L-cysteine + [acceptor protein]-L-lysine = [E2 ubiquitin-conjugating enzyme]-L-cysteine + N(6)-ubiquitinyl-[acceptor protein]-L-lysine.</text>
        <dbReference type="EC" id="2.3.2.27"/>
    </reaction>
</comment>
<feature type="region of interest" description="Disordered" evidence="15">
    <location>
        <begin position="1"/>
        <end position="62"/>
    </location>
</feature>
<feature type="transmembrane region" description="Helical" evidence="16">
    <location>
        <begin position="634"/>
        <end position="652"/>
    </location>
</feature>
<dbReference type="InterPro" id="IPR001841">
    <property type="entry name" value="Znf_RING"/>
</dbReference>
<dbReference type="SMART" id="SM00184">
    <property type="entry name" value="RING"/>
    <property type="match status" value="1"/>
</dbReference>
<keyword evidence="10" id="KW-0833">Ubl conjugation pathway</keyword>
<evidence type="ECO:0000256" key="16">
    <source>
        <dbReference type="SAM" id="Phobius"/>
    </source>
</evidence>
<dbReference type="InterPro" id="IPR021319">
    <property type="entry name" value="DUF2921"/>
</dbReference>
<dbReference type="UniPathway" id="UPA00143"/>
<feature type="transmembrane region" description="Helical" evidence="16">
    <location>
        <begin position="664"/>
        <end position="688"/>
    </location>
</feature>
<dbReference type="OrthoDB" id="9984778at2759"/>
<organism evidence="18 19">
    <name type="scientific">Schizophyllum amplum</name>
    <dbReference type="NCBI Taxonomy" id="97359"/>
    <lineage>
        <taxon>Eukaryota</taxon>
        <taxon>Fungi</taxon>
        <taxon>Dikarya</taxon>
        <taxon>Basidiomycota</taxon>
        <taxon>Agaricomycotina</taxon>
        <taxon>Agaricomycetes</taxon>
        <taxon>Agaricomycetidae</taxon>
        <taxon>Agaricales</taxon>
        <taxon>Schizophyllaceae</taxon>
        <taxon>Schizophyllum</taxon>
    </lineage>
</organism>
<dbReference type="Proteomes" id="UP000320762">
    <property type="component" value="Unassembled WGS sequence"/>
</dbReference>
<evidence type="ECO:0000256" key="15">
    <source>
        <dbReference type="SAM" id="MobiDB-lite"/>
    </source>
</evidence>
<feature type="transmembrane region" description="Helical" evidence="16">
    <location>
        <begin position="819"/>
        <end position="839"/>
    </location>
</feature>
<evidence type="ECO:0000256" key="7">
    <source>
        <dbReference type="ARBA" id="ARBA00022723"/>
    </source>
</evidence>
<dbReference type="PANTHER" id="PTHR22763:SF162">
    <property type="entry name" value="TRANSMEMBRANE E3 UBIQUITIN-PROTEIN LIGASE 1"/>
    <property type="match status" value="1"/>
</dbReference>
<evidence type="ECO:0000256" key="3">
    <source>
        <dbReference type="ARBA" id="ARBA00004906"/>
    </source>
</evidence>
<comment type="caution">
    <text evidence="18">The sequence shown here is derived from an EMBL/GenBank/DDBJ whole genome shotgun (WGS) entry which is preliminary data.</text>
</comment>
<name>A0A550CF47_9AGAR</name>
<evidence type="ECO:0000256" key="8">
    <source>
        <dbReference type="ARBA" id="ARBA00022729"/>
    </source>
</evidence>
<evidence type="ECO:0000256" key="11">
    <source>
        <dbReference type="ARBA" id="ARBA00022833"/>
    </source>
</evidence>
<feature type="region of interest" description="Disordered" evidence="15">
    <location>
        <begin position="455"/>
        <end position="521"/>
    </location>
</feature>
<dbReference type="SUPFAM" id="SSF57850">
    <property type="entry name" value="RING/U-box"/>
    <property type="match status" value="1"/>
</dbReference>
<dbReference type="Pfam" id="PF11145">
    <property type="entry name" value="DUF2921"/>
    <property type="match status" value="1"/>
</dbReference>
<dbReference type="Pfam" id="PF13639">
    <property type="entry name" value="zf-RING_2"/>
    <property type="match status" value="1"/>
</dbReference>
<evidence type="ECO:0000256" key="14">
    <source>
        <dbReference type="PROSITE-ProRule" id="PRU00175"/>
    </source>
</evidence>
<dbReference type="GO" id="GO:0016567">
    <property type="term" value="P:protein ubiquitination"/>
    <property type="evidence" value="ECO:0007669"/>
    <property type="project" value="UniProtKB-UniPathway"/>
</dbReference>
<dbReference type="InterPro" id="IPR050731">
    <property type="entry name" value="HRD1_E3_ubiq-ligases"/>
</dbReference>
<dbReference type="AlphaFoldDB" id="A0A550CF47"/>
<keyword evidence="5" id="KW-0808">Transferase</keyword>
<feature type="compositionally biased region" description="Polar residues" evidence="15">
    <location>
        <begin position="1"/>
        <end position="13"/>
    </location>
</feature>
<dbReference type="GO" id="GO:0008270">
    <property type="term" value="F:zinc ion binding"/>
    <property type="evidence" value="ECO:0007669"/>
    <property type="project" value="UniProtKB-KW"/>
</dbReference>
<keyword evidence="11" id="KW-0862">Zinc</keyword>
<dbReference type="GO" id="GO:0061630">
    <property type="term" value="F:ubiquitin protein ligase activity"/>
    <property type="evidence" value="ECO:0007669"/>
    <property type="project" value="UniProtKB-EC"/>
</dbReference>
<evidence type="ECO:0000256" key="5">
    <source>
        <dbReference type="ARBA" id="ARBA00022679"/>
    </source>
</evidence>
<keyword evidence="12 16" id="KW-1133">Transmembrane helix</keyword>
<keyword evidence="8" id="KW-0732">Signal</keyword>
<keyword evidence="9 14" id="KW-0863">Zinc-finger</keyword>
<keyword evidence="13 16" id="KW-0472">Membrane</keyword>
<reference evidence="18 19" key="1">
    <citation type="journal article" date="2019" name="New Phytol.">
        <title>Comparative genomics reveals unique wood-decay strategies and fruiting body development in the Schizophyllaceae.</title>
        <authorList>
            <person name="Almasi E."/>
            <person name="Sahu N."/>
            <person name="Krizsan K."/>
            <person name="Balint B."/>
            <person name="Kovacs G.M."/>
            <person name="Kiss B."/>
            <person name="Cseklye J."/>
            <person name="Drula E."/>
            <person name="Henrissat B."/>
            <person name="Nagy I."/>
            <person name="Chovatia M."/>
            <person name="Adam C."/>
            <person name="LaButti K."/>
            <person name="Lipzen A."/>
            <person name="Riley R."/>
            <person name="Grigoriev I.V."/>
            <person name="Nagy L.G."/>
        </authorList>
    </citation>
    <scope>NUCLEOTIDE SEQUENCE [LARGE SCALE GENOMIC DNA]</scope>
    <source>
        <strain evidence="18 19">NL-1724</strain>
    </source>
</reference>
<gene>
    <name evidence="18" type="ORF">BD626DRAFT_583688</name>
</gene>
<dbReference type="EC" id="2.3.2.27" evidence="4"/>
<evidence type="ECO:0000256" key="12">
    <source>
        <dbReference type="ARBA" id="ARBA00022989"/>
    </source>
</evidence>
<keyword evidence="7" id="KW-0479">Metal-binding</keyword>
<proteinExistence type="predicted"/>
<dbReference type="STRING" id="97359.A0A550CF47"/>
<feature type="transmembrane region" description="Helical" evidence="16">
    <location>
        <begin position="894"/>
        <end position="913"/>
    </location>
</feature>
<dbReference type="GO" id="GO:0043161">
    <property type="term" value="P:proteasome-mediated ubiquitin-dependent protein catabolic process"/>
    <property type="evidence" value="ECO:0007669"/>
    <property type="project" value="TreeGrafter"/>
</dbReference>
<evidence type="ECO:0000256" key="13">
    <source>
        <dbReference type="ARBA" id="ARBA00023136"/>
    </source>
</evidence>
<feature type="domain" description="RING-type" evidence="17">
    <location>
        <begin position="981"/>
        <end position="1044"/>
    </location>
</feature>
<evidence type="ECO:0000313" key="19">
    <source>
        <dbReference type="Proteomes" id="UP000320762"/>
    </source>
</evidence>